<dbReference type="InterPro" id="IPR006176">
    <property type="entry name" value="3-OHacyl-CoA_DH_NAD-bd"/>
</dbReference>
<evidence type="ECO:0000256" key="8">
    <source>
        <dbReference type="ARBA" id="ARBA00023002"/>
    </source>
</evidence>
<accession>A0A067JVA8</accession>
<sequence length="725" mass="79034">MGSVAKGRATIEVGSDGVAIITIINPPVNSLSFDVLNSLKDSYEQALRRDDVKAIVVTGAKGKFSGGFDISSFGGIQGGKVDQPKLGFISVDILTDTVEAARKPSVAAIDGLALGGGLEVAMACHARISTPTAQLGLPELQLGIIPGFGGTQRLPRLVGISKALEMMLTSKPVKGEEAHALGLVDALVSPNELVNAARQWALDILEGRRPWVASLYKTDKLDPLGEAREIFKFARAQARKQAPNLEHPIVCIDVVEAGVVSGPRAGLWKEAEEFQLLVRSDTCKSLVHIFFAQRGTTKVPGVTDKGLMPRRVNKVAVLGGGLMGSGIATALILSNYPVILKEVNEKFLQAGIDRVRANLQSRVKKGKMSQEKFEKTLSLLKGVLDYESFKDVDMVIEAVIENISLKQQIFSDLEKYCPPNCILASNTSTIDLNLIGQNTRSQDRIIGAHFFSPAHVMPLLEIVRTNQTSPQVIVDLLDVGKKIRKTPVVVGNCTGFAVNRMFFPYTQAGLLLVERGTDLYRIDRAITKFGMPMGPFRLADLVGFGVAIATGLQFVQNFPERTYKSMLIPLMQEDKRAGESSRKGFYLYNDKRKASPDPELRKYIEKARSISGVAVDPKLEKLPEKDIVEMIFFPVVNEACRVFAEGIAVKAADLDIASVMGMGFPPYRGGILFWADSLGSKYIYSRLEEWSKIYGEFFKPCAFLAERAAKGAPLSAPVEQGKSRL</sequence>
<evidence type="ECO:0000256" key="6">
    <source>
        <dbReference type="ARBA" id="ARBA00008750"/>
    </source>
</evidence>
<keyword evidence="13" id="KW-0456">Lyase</keyword>
<dbReference type="GO" id="GO:0005777">
    <property type="term" value="C:peroxisome"/>
    <property type="evidence" value="ECO:0007669"/>
    <property type="project" value="UniProtKB-SubCell"/>
</dbReference>
<name>A0A067JVA8_JATCU</name>
<keyword evidence="14" id="KW-0511">Multifunctional enzyme</keyword>
<comment type="catalytic activity">
    <reaction evidence="2">
        <text>a (3E)-enoyl-CoA = a 4-saturated (2E)-enoyl-CoA</text>
        <dbReference type="Rhea" id="RHEA:45228"/>
        <dbReference type="ChEBI" id="CHEBI:58521"/>
        <dbReference type="ChEBI" id="CHEBI:85097"/>
        <dbReference type="EC" id="5.3.3.8"/>
    </reaction>
</comment>
<dbReference type="SUPFAM" id="SSF52096">
    <property type="entry name" value="ClpP/crotonase"/>
    <property type="match status" value="1"/>
</dbReference>
<dbReference type="InterPro" id="IPR006180">
    <property type="entry name" value="3-OHacyl-CoA_DH_CS"/>
</dbReference>
<dbReference type="AlphaFoldDB" id="A0A067JVA8"/>
<evidence type="ECO:0000256" key="10">
    <source>
        <dbReference type="ARBA" id="ARBA00023098"/>
    </source>
</evidence>
<dbReference type="KEGG" id="jcu:105643451"/>
<dbReference type="InterPro" id="IPR036291">
    <property type="entry name" value="NAD(P)-bd_dom_sf"/>
</dbReference>
<evidence type="ECO:0000256" key="11">
    <source>
        <dbReference type="ARBA" id="ARBA00023140"/>
    </source>
</evidence>
<dbReference type="STRING" id="180498.A0A067JVA8"/>
<dbReference type="PANTHER" id="PTHR23309:SF9">
    <property type="entry name" value="PEROXISOMAL FATTY ACID BETA-OXIDATION MULTIFUNCTIONAL PROTEIN MFP2"/>
    <property type="match status" value="1"/>
</dbReference>
<comment type="similarity">
    <text evidence="18">Belongs to the enoyl-CoA hydratase/isomerase family.</text>
</comment>
<dbReference type="Pfam" id="PF00725">
    <property type="entry name" value="3HCDH"/>
    <property type="match status" value="1"/>
</dbReference>
<evidence type="ECO:0000256" key="14">
    <source>
        <dbReference type="ARBA" id="ARBA00023268"/>
    </source>
</evidence>
<keyword evidence="8" id="KW-0560">Oxidoreductase</keyword>
<evidence type="ECO:0000256" key="2">
    <source>
        <dbReference type="ARBA" id="ARBA00000765"/>
    </source>
</evidence>
<feature type="domain" description="3-hydroxyacyl-CoA dehydrogenase NAD binding" evidence="20">
    <location>
        <begin position="314"/>
        <end position="492"/>
    </location>
</feature>
<dbReference type="FunFam" id="3.90.226.10:FF:000025">
    <property type="entry name" value="Peroxisomal fatty acid beta-oxidation multifunctional protein"/>
    <property type="match status" value="1"/>
</dbReference>
<dbReference type="SUPFAM" id="SSF51735">
    <property type="entry name" value="NAD(P)-binding Rossmann-fold domains"/>
    <property type="match status" value="1"/>
</dbReference>
<dbReference type="EMBL" id="KK914794">
    <property type="protein sequence ID" value="KDP27817.1"/>
    <property type="molecule type" value="Genomic_DNA"/>
</dbReference>
<comment type="similarity">
    <text evidence="6">In the N-terminal section; belongs to the enoyl-CoA hydratase/isomerase family.</text>
</comment>
<dbReference type="FunFam" id="3.40.50.720:FF:000009">
    <property type="entry name" value="Fatty oxidation complex, alpha subunit"/>
    <property type="match status" value="1"/>
</dbReference>
<keyword evidence="9" id="KW-0520">NAD</keyword>
<comment type="pathway">
    <text evidence="4">Lipid metabolism; fatty acid beta-oxidation.</text>
</comment>
<comment type="similarity">
    <text evidence="5">In the central section; belongs to the 3-hydroxyacyl-CoA dehydrogenase family.</text>
</comment>
<dbReference type="InterPro" id="IPR001753">
    <property type="entry name" value="Enoyl-CoA_hydra/iso"/>
</dbReference>
<dbReference type="PANTHER" id="PTHR23309">
    <property type="entry name" value="3-HYDROXYACYL-COA DEHYROGENASE"/>
    <property type="match status" value="1"/>
</dbReference>
<dbReference type="Pfam" id="PF02737">
    <property type="entry name" value="3HCDH_N"/>
    <property type="match status" value="1"/>
</dbReference>
<dbReference type="GO" id="GO:0008692">
    <property type="term" value="F:3-hydroxybutyryl-CoA epimerase activity"/>
    <property type="evidence" value="ECO:0007669"/>
    <property type="project" value="UniProtKB-EC"/>
</dbReference>
<dbReference type="Gene3D" id="1.10.1040.50">
    <property type="match status" value="1"/>
</dbReference>
<evidence type="ECO:0000256" key="5">
    <source>
        <dbReference type="ARBA" id="ARBA00007005"/>
    </source>
</evidence>
<evidence type="ECO:0000256" key="9">
    <source>
        <dbReference type="ARBA" id="ARBA00023027"/>
    </source>
</evidence>
<evidence type="ECO:0000256" key="7">
    <source>
        <dbReference type="ARBA" id="ARBA00022832"/>
    </source>
</evidence>
<dbReference type="GO" id="GO:0006635">
    <property type="term" value="P:fatty acid beta-oxidation"/>
    <property type="evidence" value="ECO:0007669"/>
    <property type="project" value="UniProtKB-UniPathway"/>
</dbReference>
<evidence type="ECO:0000256" key="17">
    <source>
        <dbReference type="ARBA" id="ARBA00023717"/>
    </source>
</evidence>
<evidence type="ECO:0000256" key="12">
    <source>
        <dbReference type="ARBA" id="ARBA00023235"/>
    </source>
</evidence>
<dbReference type="InterPro" id="IPR008927">
    <property type="entry name" value="6-PGluconate_DH-like_C_sf"/>
</dbReference>
<dbReference type="InterPro" id="IPR018376">
    <property type="entry name" value="Enoyl-CoA_hyd/isom_CS"/>
</dbReference>
<dbReference type="CDD" id="cd06558">
    <property type="entry name" value="crotonase-like"/>
    <property type="match status" value="1"/>
</dbReference>
<dbReference type="GO" id="GO:0003857">
    <property type="term" value="F:(3S)-3-hydroxyacyl-CoA dehydrogenase (NAD+) activity"/>
    <property type="evidence" value="ECO:0007669"/>
    <property type="project" value="TreeGrafter"/>
</dbReference>
<comment type="catalytic activity">
    <reaction evidence="1">
        <text>a (3Z)-enoyl-CoA = a 4-saturated (2E)-enoyl-CoA</text>
        <dbReference type="Rhea" id="RHEA:45900"/>
        <dbReference type="ChEBI" id="CHEBI:85097"/>
        <dbReference type="ChEBI" id="CHEBI:85489"/>
        <dbReference type="EC" id="5.3.3.8"/>
    </reaction>
</comment>
<dbReference type="InterPro" id="IPR006108">
    <property type="entry name" value="3HC_DH_C"/>
</dbReference>
<dbReference type="Pfam" id="PF00378">
    <property type="entry name" value="ECH_1"/>
    <property type="match status" value="1"/>
</dbReference>
<gene>
    <name evidence="21" type="ORF">JCGZ_18897</name>
</gene>
<comment type="catalytic activity">
    <reaction evidence="16">
        <text>a (3S)-3-hydroxyacyl-CoA = a (2E)-enoyl-CoA + H2O</text>
        <dbReference type="Rhea" id="RHEA:16105"/>
        <dbReference type="ChEBI" id="CHEBI:15377"/>
        <dbReference type="ChEBI" id="CHEBI:57318"/>
        <dbReference type="ChEBI" id="CHEBI:58856"/>
        <dbReference type="EC" id="4.2.1.17"/>
    </reaction>
</comment>
<dbReference type="UniPathway" id="UPA00659"/>
<dbReference type="Proteomes" id="UP000027138">
    <property type="component" value="Unassembled WGS sequence"/>
</dbReference>
<evidence type="ECO:0000259" key="20">
    <source>
        <dbReference type="Pfam" id="PF02737"/>
    </source>
</evidence>
<evidence type="ECO:0000256" key="15">
    <source>
        <dbReference type="ARBA" id="ARBA00023701"/>
    </source>
</evidence>
<keyword evidence="10" id="KW-0443">Lipid metabolism</keyword>
<dbReference type="GO" id="GO:0004300">
    <property type="term" value="F:enoyl-CoA hydratase activity"/>
    <property type="evidence" value="ECO:0007669"/>
    <property type="project" value="UniProtKB-EC"/>
</dbReference>
<keyword evidence="11" id="KW-0576">Peroxisome</keyword>
<dbReference type="InterPro" id="IPR029045">
    <property type="entry name" value="ClpP/crotonase-like_dom_sf"/>
</dbReference>
<dbReference type="GO" id="GO:0004165">
    <property type="term" value="F:delta(3)-delta(2)-enoyl-CoA isomerase activity"/>
    <property type="evidence" value="ECO:0007669"/>
    <property type="project" value="UniProtKB-EC"/>
</dbReference>
<dbReference type="FunFam" id="1.10.1040.50:FF:000004">
    <property type="entry name" value="Peroxisomal fatty acid beta-oxidation multifunctional protein"/>
    <property type="match status" value="1"/>
</dbReference>
<dbReference type="SUPFAM" id="SSF48179">
    <property type="entry name" value="6-phosphogluconate dehydrogenase C-terminal domain-like"/>
    <property type="match status" value="2"/>
</dbReference>
<evidence type="ECO:0000256" key="4">
    <source>
        <dbReference type="ARBA" id="ARBA00005005"/>
    </source>
</evidence>
<dbReference type="OrthoDB" id="2018133at2759"/>
<evidence type="ECO:0000256" key="13">
    <source>
        <dbReference type="ARBA" id="ARBA00023239"/>
    </source>
</evidence>
<evidence type="ECO:0000259" key="19">
    <source>
        <dbReference type="Pfam" id="PF00725"/>
    </source>
</evidence>
<protein>
    <submittedName>
        <fullName evidence="21">Uncharacterized protein</fullName>
    </submittedName>
</protein>
<proteinExistence type="inferred from homology"/>
<feature type="domain" description="3-hydroxyacyl-CoA dehydrogenase C-terminal" evidence="19">
    <location>
        <begin position="495"/>
        <end position="588"/>
    </location>
</feature>
<dbReference type="Gene3D" id="3.40.50.720">
    <property type="entry name" value="NAD(P)-binding Rossmann-like Domain"/>
    <property type="match status" value="1"/>
</dbReference>
<keyword evidence="22" id="KW-1185">Reference proteome</keyword>
<reference evidence="21 22" key="1">
    <citation type="journal article" date="2014" name="PLoS ONE">
        <title>Global Analysis of Gene Expression Profiles in Physic Nut (Jatropha curcas L.) Seedlings Exposed to Salt Stress.</title>
        <authorList>
            <person name="Zhang L."/>
            <person name="Zhang C."/>
            <person name="Wu P."/>
            <person name="Chen Y."/>
            <person name="Li M."/>
            <person name="Jiang H."/>
            <person name="Wu G."/>
        </authorList>
    </citation>
    <scope>NUCLEOTIDE SEQUENCE [LARGE SCALE GENOMIC DNA]</scope>
    <source>
        <strain evidence="22">cv. GZQX0401</strain>
        <tissue evidence="21">Young leaves</tissue>
    </source>
</reference>
<evidence type="ECO:0000313" key="21">
    <source>
        <dbReference type="EMBL" id="KDP27817.1"/>
    </source>
</evidence>
<comment type="catalytic activity">
    <reaction evidence="17">
        <text>a 4-saturated-(3S)-3-hydroxyacyl-CoA = a (3E)-enoyl-CoA + H2O</text>
        <dbReference type="Rhea" id="RHEA:20724"/>
        <dbReference type="ChEBI" id="CHEBI:15377"/>
        <dbReference type="ChEBI" id="CHEBI:58521"/>
        <dbReference type="ChEBI" id="CHEBI:137480"/>
        <dbReference type="EC" id="4.2.1.17"/>
    </reaction>
</comment>
<organism evidence="21 22">
    <name type="scientific">Jatropha curcas</name>
    <name type="common">Barbados nut</name>
    <dbReference type="NCBI Taxonomy" id="180498"/>
    <lineage>
        <taxon>Eukaryota</taxon>
        <taxon>Viridiplantae</taxon>
        <taxon>Streptophyta</taxon>
        <taxon>Embryophyta</taxon>
        <taxon>Tracheophyta</taxon>
        <taxon>Spermatophyta</taxon>
        <taxon>Magnoliopsida</taxon>
        <taxon>eudicotyledons</taxon>
        <taxon>Gunneridae</taxon>
        <taxon>Pentapetalae</taxon>
        <taxon>rosids</taxon>
        <taxon>fabids</taxon>
        <taxon>Malpighiales</taxon>
        <taxon>Euphorbiaceae</taxon>
        <taxon>Crotonoideae</taxon>
        <taxon>Jatropheae</taxon>
        <taxon>Jatropha</taxon>
    </lineage>
</organism>
<keyword evidence="7" id="KW-0276">Fatty acid metabolism</keyword>
<dbReference type="Gene3D" id="3.90.226.10">
    <property type="entry name" value="2-enoyl-CoA Hydratase, Chain A, domain 1"/>
    <property type="match status" value="1"/>
</dbReference>
<evidence type="ECO:0000313" key="22">
    <source>
        <dbReference type="Proteomes" id="UP000027138"/>
    </source>
</evidence>
<comment type="catalytic activity">
    <reaction evidence="15">
        <text>(3S)-3-hydroxybutanoyl-CoA = (3R)-3-hydroxybutanoyl-CoA</text>
        <dbReference type="Rhea" id="RHEA:21760"/>
        <dbReference type="ChEBI" id="CHEBI:57315"/>
        <dbReference type="ChEBI" id="CHEBI:57316"/>
        <dbReference type="EC" id="5.1.2.3"/>
    </reaction>
</comment>
<evidence type="ECO:0000256" key="3">
    <source>
        <dbReference type="ARBA" id="ARBA00004275"/>
    </source>
</evidence>
<comment type="subcellular location">
    <subcellularLocation>
        <location evidence="3">Peroxisome</location>
    </subcellularLocation>
</comment>
<evidence type="ECO:0000256" key="16">
    <source>
        <dbReference type="ARBA" id="ARBA00023709"/>
    </source>
</evidence>
<dbReference type="PROSITE" id="PS00166">
    <property type="entry name" value="ENOYL_COA_HYDRATASE"/>
    <property type="match status" value="1"/>
</dbReference>
<evidence type="ECO:0000256" key="1">
    <source>
        <dbReference type="ARBA" id="ARBA00000452"/>
    </source>
</evidence>
<keyword evidence="12" id="KW-0413">Isomerase</keyword>
<dbReference type="GO" id="GO:0070403">
    <property type="term" value="F:NAD+ binding"/>
    <property type="evidence" value="ECO:0007669"/>
    <property type="project" value="InterPro"/>
</dbReference>
<dbReference type="PROSITE" id="PS00067">
    <property type="entry name" value="3HCDH"/>
    <property type="match status" value="1"/>
</dbReference>
<evidence type="ECO:0000256" key="18">
    <source>
        <dbReference type="RuleBase" id="RU003707"/>
    </source>
</evidence>